<reference evidence="1 2" key="1">
    <citation type="journal article" name="Front. Microbiol.">
        <title>Sugar Metabolism of the First Thermophilic Planctomycete Thermogutta terrifontis: Comparative Genomic and Transcriptomic Approaches.</title>
        <authorList>
            <person name="Elcheninov A.G."/>
            <person name="Menzel P."/>
            <person name="Gudbergsdottir S.R."/>
            <person name="Slesarev A.I."/>
            <person name="Kadnikov V.V."/>
            <person name="Krogh A."/>
            <person name="Bonch-Osmolovskaya E.A."/>
            <person name="Peng X."/>
            <person name="Kublanov I.V."/>
        </authorList>
    </citation>
    <scope>NUCLEOTIDE SEQUENCE [LARGE SCALE GENOMIC DNA]</scope>
    <source>
        <strain evidence="1 2">R1</strain>
    </source>
</reference>
<organism evidence="1 2">
    <name type="scientific">Thermogutta terrifontis</name>
    <dbReference type="NCBI Taxonomy" id="1331910"/>
    <lineage>
        <taxon>Bacteria</taxon>
        <taxon>Pseudomonadati</taxon>
        <taxon>Planctomycetota</taxon>
        <taxon>Planctomycetia</taxon>
        <taxon>Pirellulales</taxon>
        <taxon>Thermoguttaceae</taxon>
        <taxon>Thermogutta</taxon>
    </lineage>
</organism>
<evidence type="ECO:0000313" key="1">
    <source>
        <dbReference type="EMBL" id="ASV73784.1"/>
    </source>
</evidence>
<gene>
    <name evidence="1" type="ORF">THTE_1182</name>
</gene>
<name>A0A286RCU2_9BACT</name>
<dbReference type="AlphaFoldDB" id="A0A286RCU2"/>
<keyword evidence="2" id="KW-1185">Reference proteome</keyword>
<sequence>MNIHVGYLECSFCPVKWQRHRPALCRFRDETSTNSFNYHV</sequence>
<protein>
    <submittedName>
        <fullName evidence="1">Uncharacterized protein</fullName>
    </submittedName>
</protein>
<dbReference type="KEGG" id="ttf:THTE_1182"/>
<evidence type="ECO:0000313" key="2">
    <source>
        <dbReference type="Proteomes" id="UP000215086"/>
    </source>
</evidence>
<dbReference type="Proteomes" id="UP000215086">
    <property type="component" value="Chromosome"/>
</dbReference>
<accession>A0A286RCU2</accession>
<proteinExistence type="predicted"/>
<dbReference type="EMBL" id="CP018477">
    <property type="protein sequence ID" value="ASV73784.1"/>
    <property type="molecule type" value="Genomic_DNA"/>
</dbReference>